<feature type="region of interest" description="Disordered" evidence="1">
    <location>
        <begin position="131"/>
        <end position="157"/>
    </location>
</feature>
<gene>
    <name evidence="2" type="ORF">BM221_004042</name>
</gene>
<name>A0A2N6NQ47_BEABA</name>
<dbReference type="Proteomes" id="UP000235728">
    <property type="component" value="Unassembled WGS sequence"/>
</dbReference>
<feature type="compositionally biased region" description="Polar residues" evidence="1">
    <location>
        <begin position="148"/>
        <end position="157"/>
    </location>
</feature>
<organism evidence="2 3">
    <name type="scientific">Beauveria bassiana</name>
    <name type="common">White muscardine disease fungus</name>
    <name type="synonym">Tritirachium shiotae</name>
    <dbReference type="NCBI Taxonomy" id="176275"/>
    <lineage>
        <taxon>Eukaryota</taxon>
        <taxon>Fungi</taxon>
        <taxon>Dikarya</taxon>
        <taxon>Ascomycota</taxon>
        <taxon>Pezizomycotina</taxon>
        <taxon>Sordariomycetes</taxon>
        <taxon>Hypocreomycetidae</taxon>
        <taxon>Hypocreales</taxon>
        <taxon>Cordycipitaceae</taxon>
        <taxon>Beauveria</taxon>
    </lineage>
</organism>
<comment type="caution">
    <text evidence="2">The sequence shown here is derived from an EMBL/GenBank/DDBJ whole genome shotgun (WGS) entry which is preliminary data.</text>
</comment>
<protein>
    <submittedName>
        <fullName evidence="2">Uncharacterized protein</fullName>
    </submittedName>
</protein>
<dbReference type="AlphaFoldDB" id="A0A2N6NQ47"/>
<reference evidence="2 3" key="1">
    <citation type="journal article" date="2016" name="Appl. Microbiol. Biotechnol.">
        <title>Characterization of T-DNA insertion mutants with decreased virulence in the entomopathogenic fungus Beauveria bassiana JEF-007.</title>
        <authorList>
            <person name="Kim S."/>
            <person name="Lee S.J."/>
            <person name="Nai Y.S."/>
            <person name="Yu J.S."/>
            <person name="Lee M.R."/>
            <person name="Yang Y.T."/>
            <person name="Kim J.S."/>
        </authorList>
    </citation>
    <scope>NUCLEOTIDE SEQUENCE [LARGE SCALE GENOMIC DNA]</scope>
    <source>
        <strain evidence="2 3">JEF-007</strain>
    </source>
</reference>
<accession>A0A2N6NQ47</accession>
<proteinExistence type="predicted"/>
<evidence type="ECO:0000313" key="3">
    <source>
        <dbReference type="Proteomes" id="UP000235728"/>
    </source>
</evidence>
<dbReference type="EMBL" id="MRVG01000004">
    <property type="protein sequence ID" value="PMB69402.1"/>
    <property type="molecule type" value="Genomic_DNA"/>
</dbReference>
<evidence type="ECO:0000256" key="1">
    <source>
        <dbReference type="SAM" id="MobiDB-lite"/>
    </source>
</evidence>
<evidence type="ECO:0000313" key="2">
    <source>
        <dbReference type="EMBL" id="PMB69402.1"/>
    </source>
</evidence>
<sequence length="157" mass="17199">MANSVPGSAVARSSFVDPVYQELFQQMCFACAYLPVHQHRAGGRRLSFFGCSGITGPYVLAGDLDGRMAGFSVAVHVHRRAGSNAGQKSVSPMYKDTRTMYVRMTSQDPCFGVDFAKDRIYRAVTGVESMKPVPSRRRDGRHGCRDGTIQSSQDLVV</sequence>